<accession>A0A8K0MD88</accession>
<evidence type="ECO:0000256" key="1">
    <source>
        <dbReference type="ARBA" id="ARBA00004167"/>
    </source>
</evidence>
<keyword evidence="4" id="KW-0735">Signal-anchor</keyword>
<dbReference type="Pfam" id="PF14416">
    <property type="entry name" value="PMR5N"/>
    <property type="match status" value="1"/>
</dbReference>
<dbReference type="AlphaFoldDB" id="A0A8K0MD88"/>
<protein>
    <submittedName>
        <fullName evidence="10">Uncharacterized protein</fullName>
    </submittedName>
</protein>
<comment type="caution">
    <text evidence="10">The sequence shown here is derived from an EMBL/GenBank/DDBJ whole genome shotgun (WGS) entry which is preliminary data.</text>
</comment>
<comment type="similarity">
    <text evidence="2">Belongs to the PC-esterase family. TBL subfamily.</text>
</comment>
<feature type="domain" description="Trichome birefringence-like N-terminal" evidence="9">
    <location>
        <begin position="1"/>
        <end position="21"/>
    </location>
</feature>
<evidence type="ECO:0000259" key="8">
    <source>
        <dbReference type="Pfam" id="PF13839"/>
    </source>
</evidence>
<gene>
    <name evidence="10" type="ORF">FNV43_RR12906</name>
</gene>
<dbReference type="GO" id="GO:0005794">
    <property type="term" value="C:Golgi apparatus"/>
    <property type="evidence" value="ECO:0007669"/>
    <property type="project" value="TreeGrafter"/>
</dbReference>
<evidence type="ECO:0000256" key="4">
    <source>
        <dbReference type="ARBA" id="ARBA00022968"/>
    </source>
</evidence>
<organism evidence="10 11">
    <name type="scientific">Rhamnella rubrinervis</name>
    <dbReference type="NCBI Taxonomy" id="2594499"/>
    <lineage>
        <taxon>Eukaryota</taxon>
        <taxon>Viridiplantae</taxon>
        <taxon>Streptophyta</taxon>
        <taxon>Embryophyta</taxon>
        <taxon>Tracheophyta</taxon>
        <taxon>Spermatophyta</taxon>
        <taxon>Magnoliopsida</taxon>
        <taxon>eudicotyledons</taxon>
        <taxon>Gunneridae</taxon>
        <taxon>Pentapetalae</taxon>
        <taxon>rosids</taxon>
        <taxon>fabids</taxon>
        <taxon>Rosales</taxon>
        <taxon>Rhamnaceae</taxon>
        <taxon>rhamnoid group</taxon>
        <taxon>Rhamneae</taxon>
        <taxon>Rhamnella</taxon>
    </lineage>
</organism>
<dbReference type="GO" id="GO:0016020">
    <property type="term" value="C:membrane"/>
    <property type="evidence" value="ECO:0007669"/>
    <property type="project" value="UniProtKB-SubCell"/>
</dbReference>
<dbReference type="PANTHER" id="PTHR32285">
    <property type="entry name" value="PROTEIN TRICHOME BIREFRINGENCE-LIKE 9-RELATED"/>
    <property type="match status" value="1"/>
</dbReference>
<dbReference type="GO" id="GO:0016413">
    <property type="term" value="F:O-acetyltransferase activity"/>
    <property type="evidence" value="ECO:0007669"/>
    <property type="project" value="InterPro"/>
</dbReference>
<dbReference type="Proteomes" id="UP000796880">
    <property type="component" value="Unassembled WGS sequence"/>
</dbReference>
<keyword evidence="11" id="KW-1185">Reference proteome</keyword>
<evidence type="ECO:0000256" key="6">
    <source>
        <dbReference type="ARBA" id="ARBA00023136"/>
    </source>
</evidence>
<dbReference type="InterPro" id="IPR026057">
    <property type="entry name" value="TBL_C"/>
</dbReference>
<dbReference type="EMBL" id="VOIH02000006">
    <property type="protein sequence ID" value="KAF3443224.1"/>
    <property type="molecule type" value="Genomic_DNA"/>
</dbReference>
<evidence type="ECO:0000313" key="11">
    <source>
        <dbReference type="Proteomes" id="UP000796880"/>
    </source>
</evidence>
<dbReference type="PANTHER" id="PTHR32285:SF13">
    <property type="entry name" value="TRICHOME BIREFRINGENCE-LIKE N-TERMINAL DOMAIN-CONTAINING PROTEIN"/>
    <property type="match status" value="1"/>
</dbReference>
<feature type="compositionally biased region" description="Basic and acidic residues" evidence="7">
    <location>
        <begin position="119"/>
        <end position="139"/>
    </location>
</feature>
<evidence type="ECO:0000313" key="10">
    <source>
        <dbReference type="EMBL" id="KAF3443224.1"/>
    </source>
</evidence>
<feature type="region of interest" description="Disordered" evidence="7">
    <location>
        <begin position="108"/>
        <end position="148"/>
    </location>
</feature>
<sequence>MKFGRPDSEYLKWRWKPTNCELTLFNLVQFLELVRGKSMAFVGDSLGKNQIQSLLCVLDTLEDGSLVHKYSMKIVRLLGAICATETTLKTLQCFTGTEGHRLQGMVEGRGRRKRKRVTRIAEGRGQRAEGRGKKVEGRGKAKSGMTLL</sequence>
<dbReference type="InterPro" id="IPR025846">
    <property type="entry name" value="TBL_N"/>
</dbReference>
<name>A0A8K0MD88_9ROSA</name>
<evidence type="ECO:0000259" key="9">
    <source>
        <dbReference type="Pfam" id="PF14416"/>
    </source>
</evidence>
<reference evidence="10" key="1">
    <citation type="submission" date="2020-03" db="EMBL/GenBank/DDBJ databases">
        <title>A high-quality chromosome-level genome assembly of a woody plant with both climbing and erect habits, Rhamnella rubrinervis.</title>
        <authorList>
            <person name="Lu Z."/>
            <person name="Yang Y."/>
            <person name="Zhu X."/>
            <person name="Sun Y."/>
        </authorList>
    </citation>
    <scope>NUCLEOTIDE SEQUENCE</scope>
    <source>
        <strain evidence="10">BYM</strain>
        <tissue evidence="10">Leaf</tissue>
    </source>
</reference>
<feature type="domain" description="Trichome birefringence-like C-terminal" evidence="8">
    <location>
        <begin position="22"/>
        <end position="67"/>
    </location>
</feature>
<comment type="subcellular location">
    <subcellularLocation>
        <location evidence="1">Membrane</location>
        <topology evidence="1">Single-pass membrane protein</topology>
    </subcellularLocation>
</comment>
<keyword evidence="6" id="KW-0472">Membrane</keyword>
<dbReference type="InterPro" id="IPR029962">
    <property type="entry name" value="TBL"/>
</dbReference>
<evidence type="ECO:0000256" key="3">
    <source>
        <dbReference type="ARBA" id="ARBA00022692"/>
    </source>
</evidence>
<dbReference type="OrthoDB" id="1739608at2759"/>
<evidence type="ECO:0000256" key="7">
    <source>
        <dbReference type="SAM" id="MobiDB-lite"/>
    </source>
</evidence>
<dbReference type="Pfam" id="PF13839">
    <property type="entry name" value="PC-Esterase"/>
    <property type="match status" value="1"/>
</dbReference>
<proteinExistence type="inferred from homology"/>
<evidence type="ECO:0000256" key="5">
    <source>
        <dbReference type="ARBA" id="ARBA00022989"/>
    </source>
</evidence>
<keyword evidence="3" id="KW-0812">Transmembrane</keyword>
<keyword evidence="5" id="KW-1133">Transmembrane helix</keyword>
<evidence type="ECO:0000256" key="2">
    <source>
        <dbReference type="ARBA" id="ARBA00007727"/>
    </source>
</evidence>